<evidence type="ECO:0000256" key="2">
    <source>
        <dbReference type="ARBA" id="ARBA00011902"/>
    </source>
</evidence>
<keyword evidence="14" id="KW-0675">Receptor</keyword>
<dbReference type="Proteomes" id="UP000001542">
    <property type="component" value="Unassembled WGS sequence"/>
</dbReference>
<keyword evidence="3" id="KW-1003">Cell membrane</keyword>
<reference evidence="19" key="2">
    <citation type="journal article" date="2007" name="Science">
        <title>Draft genome sequence of the sexually transmitted pathogen Trichomonas vaginalis.</title>
        <authorList>
            <person name="Carlton J.M."/>
            <person name="Hirt R.P."/>
            <person name="Silva J.C."/>
            <person name="Delcher A.L."/>
            <person name="Schatz M."/>
            <person name="Zhao Q."/>
            <person name="Wortman J.R."/>
            <person name="Bidwell S.L."/>
            <person name="Alsmark U.C.M."/>
            <person name="Besteiro S."/>
            <person name="Sicheritz-Ponten T."/>
            <person name="Noel C.J."/>
            <person name="Dacks J.B."/>
            <person name="Foster P.G."/>
            <person name="Simillion C."/>
            <person name="Van de Peer Y."/>
            <person name="Miranda-Saavedra D."/>
            <person name="Barton G.J."/>
            <person name="Westrop G.D."/>
            <person name="Mueller S."/>
            <person name="Dessi D."/>
            <person name="Fiori P.L."/>
            <person name="Ren Q."/>
            <person name="Paulsen I."/>
            <person name="Zhang H."/>
            <person name="Bastida-Corcuera F.D."/>
            <person name="Simoes-Barbosa A."/>
            <person name="Brown M.T."/>
            <person name="Hayes R.D."/>
            <person name="Mukherjee M."/>
            <person name="Okumura C.Y."/>
            <person name="Schneider R."/>
            <person name="Smith A.J."/>
            <person name="Vanacova S."/>
            <person name="Villalvazo M."/>
            <person name="Haas B.J."/>
            <person name="Pertea M."/>
            <person name="Feldblyum T.V."/>
            <person name="Utterback T.R."/>
            <person name="Shu C.L."/>
            <person name="Osoegawa K."/>
            <person name="de Jong P.J."/>
            <person name="Hrdy I."/>
            <person name="Horvathova L."/>
            <person name="Zubacova Z."/>
            <person name="Dolezal P."/>
            <person name="Malik S.B."/>
            <person name="Logsdon J.M. Jr."/>
            <person name="Henze K."/>
            <person name="Gupta A."/>
            <person name="Wang C.C."/>
            <person name="Dunne R.L."/>
            <person name="Upcroft J.A."/>
            <person name="Upcroft P."/>
            <person name="White O."/>
            <person name="Salzberg S.L."/>
            <person name="Tang P."/>
            <person name="Chiu C.-H."/>
            <person name="Lee Y.-S."/>
            <person name="Embley T.M."/>
            <person name="Coombs G.H."/>
            <person name="Mottram J.C."/>
            <person name="Tachezy J."/>
            <person name="Fraser-Liggett C.M."/>
            <person name="Johnson P.J."/>
        </authorList>
    </citation>
    <scope>NUCLEOTIDE SEQUENCE [LARGE SCALE GENOMIC DNA]</scope>
    <source>
        <strain evidence="19">G3</strain>
    </source>
</reference>
<evidence type="ECO:0000313" key="18">
    <source>
        <dbReference type="EMBL" id="EAY07147.1"/>
    </source>
</evidence>
<reference evidence="19" key="1">
    <citation type="submission" date="2006-10" db="EMBL/GenBank/DDBJ databases">
        <authorList>
            <person name="Amadeo P."/>
            <person name="Zhao Q."/>
            <person name="Wortman J."/>
            <person name="Fraser-Liggett C."/>
            <person name="Carlton J."/>
        </authorList>
    </citation>
    <scope>NUCLEOTIDE SEQUENCE</scope>
    <source>
        <strain evidence="19">G3</strain>
    </source>
</reference>
<keyword evidence="15" id="KW-0325">Glycoprotein</keyword>
<organism evidence="19 20">
    <name type="scientific">Trichomonas vaginalis (strain ATCC PRA-98 / G3)</name>
    <dbReference type="NCBI Taxonomy" id="412133"/>
    <lineage>
        <taxon>Eukaryota</taxon>
        <taxon>Metamonada</taxon>
        <taxon>Parabasalia</taxon>
        <taxon>Trichomonadida</taxon>
        <taxon>Trichomonadidae</taxon>
        <taxon>Trichomonas</taxon>
    </lineage>
</organism>
<evidence type="ECO:0000256" key="15">
    <source>
        <dbReference type="ARBA" id="ARBA00023180"/>
    </source>
</evidence>
<evidence type="ECO:0000256" key="1">
    <source>
        <dbReference type="ARBA" id="ARBA00004251"/>
    </source>
</evidence>
<feature type="domain" description="ALK/LTK-like glycine-rich" evidence="17">
    <location>
        <begin position="40"/>
        <end position="354"/>
    </location>
</feature>
<evidence type="ECO:0000256" key="16">
    <source>
        <dbReference type="SAM" id="MobiDB-lite"/>
    </source>
</evidence>
<evidence type="ECO:0000313" key="20">
    <source>
        <dbReference type="Proteomes" id="UP000001542"/>
    </source>
</evidence>
<evidence type="ECO:0000256" key="4">
    <source>
        <dbReference type="ARBA" id="ARBA00022679"/>
    </source>
</evidence>
<dbReference type="InterPro" id="IPR055163">
    <property type="entry name" value="ALK/LTK-like_GRD"/>
</dbReference>
<dbReference type="Pfam" id="PF12810">
    <property type="entry name" value="ALK_LTK_GRD"/>
    <property type="match status" value="1"/>
</dbReference>
<evidence type="ECO:0000256" key="3">
    <source>
        <dbReference type="ARBA" id="ARBA00022475"/>
    </source>
</evidence>
<evidence type="ECO:0000256" key="14">
    <source>
        <dbReference type="ARBA" id="ARBA00023170"/>
    </source>
</evidence>
<gene>
    <name evidence="19" type="ORF">TVAG_062350</name>
    <name evidence="18" type="ORF">TVAG_343110</name>
</gene>
<accession>A2DLJ7</accession>
<evidence type="ECO:0000256" key="8">
    <source>
        <dbReference type="ARBA" id="ARBA00022777"/>
    </source>
</evidence>
<evidence type="ECO:0000256" key="9">
    <source>
        <dbReference type="ARBA" id="ARBA00022840"/>
    </source>
</evidence>
<keyword evidence="20" id="KW-1185">Reference proteome</keyword>
<dbReference type="AlphaFoldDB" id="A2DLJ7"/>
<evidence type="ECO:0000256" key="13">
    <source>
        <dbReference type="ARBA" id="ARBA00023157"/>
    </source>
</evidence>
<evidence type="ECO:0000256" key="11">
    <source>
        <dbReference type="ARBA" id="ARBA00023136"/>
    </source>
</evidence>
<dbReference type="GO" id="GO:0004714">
    <property type="term" value="F:transmembrane receptor protein tyrosine kinase activity"/>
    <property type="evidence" value="ECO:0007669"/>
    <property type="project" value="UniProtKB-EC"/>
</dbReference>
<keyword evidence="6" id="KW-0732">Signal</keyword>
<dbReference type="RefSeq" id="XP_001319370.1">
    <property type="nucleotide sequence ID" value="XM_001319335.1"/>
</dbReference>
<dbReference type="GO" id="GO:0005886">
    <property type="term" value="C:plasma membrane"/>
    <property type="evidence" value="ECO:0007669"/>
    <property type="project" value="UniProtKB-SubCell"/>
</dbReference>
<dbReference type="EMBL" id="DS113407">
    <property type="protein sequence ID" value="EAY07147.1"/>
    <property type="molecule type" value="Genomic_DNA"/>
</dbReference>
<dbReference type="VEuPathDB" id="TrichDB:TVAG_062350"/>
<keyword evidence="8" id="KW-0418">Kinase</keyword>
<keyword evidence="5" id="KW-0812">Transmembrane</keyword>
<keyword evidence="11" id="KW-0472">Membrane</keyword>
<keyword evidence="4" id="KW-0808">Transferase</keyword>
<evidence type="ECO:0000259" key="17">
    <source>
        <dbReference type="Pfam" id="PF12810"/>
    </source>
</evidence>
<proteinExistence type="predicted"/>
<dbReference type="KEGG" id="tva:4765033"/>
<dbReference type="EC" id="2.7.10.1" evidence="2"/>
<evidence type="ECO:0000313" key="19">
    <source>
        <dbReference type="EMBL" id="EAY18630.1"/>
    </source>
</evidence>
<keyword evidence="9" id="KW-0067">ATP-binding</keyword>
<evidence type="ECO:0000256" key="12">
    <source>
        <dbReference type="ARBA" id="ARBA00023137"/>
    </source>
</evidence>
<comment type="subcellular location">
    <subcellularLocation>
        <location evidence="1">Cell membrane</location>
        <topology evidence="1">Single-pass type I membrane protein</topology>
    </subcellularLocation>
</comment>
<dbReference type="EMBL" id="DS113216">
    <property type="protein sequence ID" value="EAY18630.1"/>
    <property type="molecule type" value="Genomic_DNA"/>
</dbReference>
<dbReference type="VEuPathDB" id="TrichDB:TVAGG3_0579950"/>
<sequence length="382" mass="40859">MISYYLENNPSSKGKVSIDEVTQTYKFDYPCESYSDCTEYVIHLSPGLYKFELFGASGGACTNRTSLFMNSDGNCTHREAAFLYGGNAVCRQIVNRGGAGGYISGIIKILHKITAFATIGGKGIHTCTRASANQDSDYYPSNMVKGGYGGGGWAANWYWQPGNNGAGSGGGQTAVMFLQNDLWHRVIVSGGGGGSDNCPAHQTEFMGADDGSGGAGGGFTAQGFWINGELKSSHVANSTYGFSFGSGESAQKDGSKNQWGVKRGEMESDRPGSGSGWFGGFAGHHGDGGSGGGSSWVLSKNAVIPPGEIQAYDSFYNPIGKHPYAFLNHEYTFSDIKSYPGIREGHGRLIITILDNVKLQTQNIQCLHDFNFMLLYIILIEK</sequence>
<feature type="region of interest" description="Disordered" evidence="16">
    <location>
        <begin position="246"/>
        <end position="281"/>
    </location>
</feature>
<protein>
    <recommendedName>
        <fullName evidence="2">receptor protein-tyrosine kinase</fullName>
        <ecNumber evidence="2">2.7.10.1</ecNumber>
    </recommendedName>
</protein>
<name>A2DLJ7_TRIV3</name>
<evidence type="ECO:0000256" key="10">
    <source>
        <dbReference type="ARBA" id="ARBA00022989"/>
    </source>
</evidence>
<keyword evidence="13" id="KW-1015">Disulfide bond</keyword>
<dbReference type="GO" id="GO:0005524">
    <property type="term" value="F:ATP binding"/>
    <property type="evidence" value="ECO:0007669"/>
    <property type="project" value="UniProtKB-KW"/>
</dbReference>
<keyword evidence="10" id="KW-1133">Transmembrane helix</keyword>
<evidence type="ECO:0000256" key="6">
    <source>
        <dbReference type="ARBA" id="ARBA00022729"/>
    </source>
</evidence>
<keyword evidence="7" id="KW-0547">Nucleotide-binding</keyword>
<evidence type="ECO:0000256" key="5">
    <source>
        <dbReference type="ARBA" id="ARBA00022692"/>
    </source>
</evidence>
<keyword evidence="12" id="KW-0829">Tyrosine-protein kinase</keyword>
<evidence type="ECO:0000256" key="7">
    <source>
        <dbReference type="ARBA" id="ARBA00022741"/>
    </source>
</evidence>